<evidence type="ECO:0008006" key="3">
    <source>
        <dbReference type="Google" id="ProtNLM"/>
    </source>
</evidence>
<dbReference type="GO" id="GO:0008757">
    <property type="term" value="F:S-adenosylmethionine-dependent methyltransferase activity"/>
    <property type="evidence" value="ECO:0007669"/>
    <property type="project" value="UniProtKB-ARBA"/>
</dbReference>
<name>A0A409WT54_PSICY</name>
<protein>
    <recommendedName>
        <fullName evidence="3">Nicotinamide N-methyltransferase</fullName>
    </recommendedName>
</protein>
<dbReference type="GO" id="GO:0005737">
    <property type="term" value="C:cytoplasm"/>
    <property type="evidence" value="ECO:0007669"/>
    <property type="project" value="TreeGrafter"/>
</dbReference>
<accession>A0A409WT54</accession>
<dbReference type="InterPro" id="IPR029063">
    <property type="entry name" value="SAM-dependent_MTases_sf"/>
</dbReference>
<dbReference type="InParanoid" id="A0A409WT54"/>
<gene>
    <name evidence="1" type="ORF">CVT25_013350</name>
</gene>
<dbReference type="Proteomes" id="UP000283269">
    <property type="component" value="Unassembled WGS sequence"/>
</dbReference>
<dbReference type="Pfam" id="PF10294">
    <property type="entry name" value="Methyltransf_16"/>
    <property type="match status" value="1"/>
</dbReference>
<dbReference type="AlphaFoldDB" id="A0A409WT54"/>
<proteinExistence type="predicted"/>
<dbReference type="STRING" id="93625.A0A409WT54"/>
<organism evidence="1 2">
    <name type="scientific">Psilocybe cyanescens</name>
    <dbReference type="NCBI Taxonomy" id="93625"/>
    <lineage>
        <taxon>Eukaryota</taxon>
        <taxon>Fungi</taxon>
        <taxon>Dikarya</taxon>
        <taxon>Basidiomycota</taxon>
        <taxon>Agaricomycotina</taxon>
        <taxon>Agaricomycetes</taxon>
        <taxon>Agaricomycetidae</taxon>
        <taxon>Agaricales</taxon>
        <taxon>Agaricineae</taxon>
        <taxon>Strophariaceae</taxon>
        <taxon>Psilocybe</taxon>
    </lineage>
</organism>
<dbReference type="PANTHER" id="PTHR14614">
    <property type="entry name" value="HEPATOCELLULAR CARCINOMA-ASSOCIATED ANTIGEN"/>
    <property type="match status" value="1"/>
</dbReference>
<evidence type="ECO:0000313" key="2">
    <source>
        <dbReference type="Proteomes" id="UP000283269"/>
    </source>
</evidence>
<dbReference type="SUPFAM" id="SSF53335">
    <property type="entry name" value="S-adenosyl-L-methionine-dependent methyltransferases"/>
    <property type="match status" value="1"/>
</dbReference>
<evidence type="ECO:0000313" key="1">
    <source>
        <dbReference type="EMBL" id="PPQ81672.1"/>
    </source>
</evidence>
<dbReference type="Gene3D" id="3.40.50.150">
    <property type="entry name" value="Vaccinia Virus protein VP39"/>
    <property type="match status" value="1"/>
</dbReference>
<reference evidence="1 2" key="1">
    <citation type="journal article" date="2018" name="Evol. Lett.">
        <title>Horizontal gene cluster transfer increased hallucinogenic mushroom diversity.</title>
        <authorList>
            <person name="Reynolds H.T."/>
            <person name="Vijayakumar V."/>
            <person name="Gluck-Thaler E."/>
            <person name="Korotkin H.B."/>
            <person name="Matheny P.B."/>
            <person name="Slot J.C."/>
        </authorList>
    </citation>
    <scope>NUCLEOTIDE SEQUENCE [LARGE SCALE GENOMIC DNA]</scope>
    <source>
        <strain evidence="1 2">2631</strain>
    </source>
</reference>
<dbReference type="EMBL" id="NHYD01003226">
    <property type="protein sequence ID" value="PPQ81672.1"/>
    <property type="molecule type" value="Genomic_DNA"/>
</dbReference>
<dbReference type="PANTHER" id="PTHR14614:SF10">
    <property type="entry name" value="PROTEIN N-TERMINAL AND LYSINE N-METHYLTRANSFERASE EFM7"/>
    <property type="match status" value="1"/>
</dbReference>
<comment type="caution">
    <text evidence="1">The sequence shown here is derived from an EMBL/GenBank/DDBJ whole genome shotgun (WGS) entry which is preliminary data.</text>
</comment>
<dbReference type="InterPro" id="IPR019410">
    <property type="entry name" value="Methyltransf_16"/>
</dbReference>
<sequence length="267" mass="29027">MAPIHQGTEEDAEDILAEALQFLGGKPVIDDSLIRYGSLALTLAPKANSLLADHLFSPALFLAERIERGLLDISGKTVIELGAGSALPSLLLSTLPGSPSLVVVTDYPDPGILGNLVTNVQRNAALVTAGCTVKCEGYEWGTDPAKLLEICESESTSKEGYDVMILSDLLHFFDSHDVLLSSISMLLEKTKEARVYVGAGSYTHAHVCESFLRKGKAIGLQLDEIIDKDKWLGTLPVSNLDLEALSLRKSNCRYWVGRWVNISRKYP</sequence>
<keyword evidence="2" id="KW-1185">Reference proteome</keyword>
<dbReference type="OrthoDB" id="46564at2759"/>